<organism evidence="1 2">
    <name type="scientific">Eumeta variegata</name>
    <name type="common">Bagworm moth</name>
    <name type="synonym">Eumeta japonica</name>
    <dbReference type="NCBI Taxonomy" id="151549"/>
    <lineage>
        <taxon>Eukaryota</taxon>
        <taxon>Metazoa</taxon>
        <taxon>Ecdysozoa</taxon>
        <taxon>Arthropoda</taxon>
        <taxon>Hexapoda</taxon>
        <taxon>Insecta</taxon>
        <taxon>Pterygota</taxon>
        <taxon>Neoptera</taxon>
        <taxon>Endopterygota</taxon>
        <taxon>Lepidoptera</taxon>
        <taxon>Glossata</taxon>
        <taxon>Ditrysia</taxon>
        <taxon>Tineoidea</taxon>
        <taxon>Psychidae</taxon>
        <taxon>Oiketicinae</taxon>
        <taxon>Eumeta</taxon>
    </lineage>
</organism>
<comment type="caution">
    <text evidence="1">The sequence shown here is derived from an EMBL/GenBank/DDBJ whole genome shotgun (WGS) entry which is preliminary data.</text>
</comment>
<dbReference type="Proteomes" id="UP000299102">
    <property type="component" value="Unassembled WGS sequence"/>
</dbReference>
<proteinExistence type="predicted"/>
<dbReference type="EMBL" id="BGZK01003747">
    <property type="protein sequence ID" value="GBP04251.1"/>
    <property type="molecule type" value="Genomic_DNA"/>
</dbReference>
<gene>
    <name evidence="1" type="ORF">EVAR_68449_1</name>
</gene>
<keyword evidence="2" id="KW-1185">Reference proteome</keyword>
<reference evidence="1 2" key="1">
    <citation type="journal article" date="2019" name="Commun. Biol.">
        <title>The bagworm genome reveals a unique fibroin gene that provides high tensile strength.</title>
        <authorList>
            <person name="Kono N."/>
            <person name="Nakamura H."/>
            <person name="Ohtoshi R."/>
            <person name="Tomita M."/>
            <person name="Numata K."/>
            <person name="Arakawa K."/>
        </authorList>
    </citation>
    <scope>NUCLEOTIDE SEQUENCE [LARGE SCALE GENOMIC DNA]</scope>
</reference>
<dbReference type="AlphaFoldDB" id="A0A4C1ST74"/>
<accession>A0A4C1ST74</accession>
<name>A0A4C1ST74_EUMVA</name>
<protein>
    <submittedName>
        <fullName evidence="1">Uncharacterized protein</fullName>
    </submittedName>
</protein>
<evidence type="ECO:0000313" key="1">
    <source>
        <dbReference type="EMBL" id="GBP04251.1"/>
    </source>
</evidence>
<sequence length="107" mass="12330">MRPFKAQQSSAVNAITLRRLTRRPPSYVVDGDQWSKMTKRSVSNAASRLLRSCLISSKIKRSAEKHQCTRIRYQVNSLMFSFVPSQFVEVLPKYDKARIQGDVQKLL</sequence>
<evidence type="ECO:0000313" key="2">
    <source>
        <dbReference type="Proteomes" id="UP000299102"/>
    </source>
</evidence>